<protein>
    <submittedName>
        <fullName evidence="10">OPT-domain-containing protein</fullName>
    </submittedName>
</protein>
<dbReference type="InParanoid" id="A0A2H3DKL0"/>
<organism evidence="10 11">
    <name type="scientific">Armillaria gallica</name>
    <name type="common">Bulbous honey fungus</name>
    <name type="synonym">Armillaria bulbosa</name>
    <dbReference type="NCBI Taxonomy" id="47427"/>
    <lineage>
        <taxon>Eukaryota</taxon>
        <taxon>Fungi</taxon>
        <taxon>Dikarya</taxon>
        <taxon>Basidiomycota</taxon>
        <taxon>Agaricomycotina</taxon>
        <taxon>Agaricomycetes</taxon>
        <taxon>Agaricomycetidae</taxon>
        <taxon>Agaricales</taxon>
        <taxon>Marasmiineae</taxon>
        <taxon>Physalacriaceae</taxon>
        <taxon>Armillaria</taxon>
    </lineage>
</organism>
<dbReference type="InterPro" id="IPR004813">
    <property type="entry name" value="OPT"/>
</dbReference>
<dbReference type="InterPro" id="IPR004648">
    <property type="entry name" value="Oligpept_transpt"/>
</dbReference>
<accession>A0A2H3DKL0</accession>
<dbReference type="EMBL" id="KZ293660">
    <property type="protein sequence ID" value="PBK92022.1"/>
    <property type="molecule type" value="Genomic_DNA"/>
</dbReference>
<dbReference type="PANTHER" id="PTHR22601">
    <property type="entry name" value="ISP4 LIKE PROTEIN"/>
    <property type="match status" value="1"/>
</dbReference>
<evidence type="ECO:0000256" key="6">
    <source>
        <dbReference type="ARBA" id="ARBA00022927"/>
    </source>
</evidence>
<dbReference type="GO" id="GO:0016020">
    <property type="term" value="C:membrane"/>
    <property type="evidence" value="ECO:0007669"/>
    <property type="project" value="UniProtKB-SubCell"/>
</dbReference>
<evidence type="ECO:0000256" key="4">
    <source>
        <dbReference type="ARBA" id="ARBA00022692"/>
    </source>
</evidence>
<feature type="transmembrane region" description="Helical" evidence="9">
    <location>
        <begin position="92"/>
        <end position="113"/>
    </location>
</feature>
<keyword evidence="5" id="KW-0571">Peptide transport</keyword>
<name>A0A2H3DKL0_ARMGA</name>
<dbReference type="OrthoDB" id="9986677at2759"/>
<gene>
    <name evidence="10" type="ORF">ARMGADRAFT_195365</name>
</gene>
<dbReference type="Proteomes" id="UP000217790">
    <property type="component" value="Unassembled WGS sequence"/>
</dbReference>
<evidence type="ECO:0000256" key="2">
    <source>
        <dbReference type="ARBA" id="ARBA00008807"/>
    </source>
</evidence>
<proteinExistence type="inferred from homology"/>
<reference evidence="11" key="1">
    <citation type="journal article" date="2017" name="Nat. Ecol. Evol.">
        <title>Genome expansion and lineage-specific genetic innovations in the forest pathogenic fungi Armillaria.</title>
        <authorList>
            <person name="Sipos G."/>
            <person name="Prasanna A.N."/>
            <person name="Walter M.C."/>
            <person name="O'Connor E."/>
            <person name="Balint B."/>
            <person name="Krizsan K."/>
            <person name="Kiss B."/>
            <person name="Hess J."/>
            <person name="Varga T."/>
            <person name="Slot J."/>
            <person name="Riley R."/>
            <person name="Boka B."/>
            <person name="Rigling D."/>
            <person name="Barry K."/>
            <person name="Lee J."/>
            <person name="Mihaltcheva S."/>
            <person name="LaButti K."/>
            <person name="Lipzen A."/>
            <person name="Waldron R."/>
            <person name="Moloney N.M."/>
            <person name="Sperisen C."/>
            <person name="Kredics L."/>
            <person name="Vagvoelgyi C."/>
            <person name="Patrignani A."/>
            <person name="Fitzpatrick D."/>
            <person name="Nagy I."/>
            <person name="Doyle S."/>
            <person name="Anderson J.B."/>
            <person name="Grigoriev I.V."/>
            <person name="Gueldener U."/>
            <person name="Muensterkoetter M."/>
            <person name="Nagy L.G."/>
        </authorList>
    </citation>
    <scope>NUCLEOTIDE SEQUENCE [LARGE SCALE GENOMIC DNA]</scope>
    <source>
        <strain evidence="11">Ar21-2</strain>
    </source>
</reference>
<evidence type="ECO:0000313" key="10">
    <source>
        <dbReference type="EMBL" id="PBK92022.1"/>
    </source>
</evidence>
<keyword evidence="3" id="KW-0813">Transport</keyword>
<dbReference type="OMA" id="YPEVSEY"/>
<keyword evidence="11" id="KW-1185">Reference proteome</keyword>
<comment type="subcellular location">
    <subcellularLocation>
        <location evidence="1">Membrane</location>
        <topology evidence="1">Multi-pass membrane protein</topology>
    </subcellularLocation>
</comment>
<keyword evidence="4 9" id="KW-0812">Transmembrane</keyword>
<sequence>MNRVAVRNNSTTSTTSAVALYGILLVLVFCPIDISSITNAEITLNGLSEYFGGLWFPGNVNALNLFKSYGFATTSQTSRFSSDLKLAHDMHILLWVMFWVQLVATFVCTFVSAGELSFQLTQIPDACAPEQPDRFTCPGENSLFTAPTLWGTLDPSGMFGCRVIYSPPLLCFLIGLALPVAVFCFRDKAEILKYSTCQRFFSVLLFRRCMI</sequence>
<feature type="transmembrane region" description="Helical" evidence="9">
    <location>
        <begin position="54"/>
        <end position="72"/>
    </location>
</feature>
<evidence type="ECO:0000313" key="11">
    <source>
        <dbReference type="Proteomes" id="UP000217790"/>
    </source>
</evidence>
<comment type="similarity">
    <text evidence="2">Belongs to the oligopeptide OPT transporter family.</text>
</comment>
<feature type="transmembrane region" description="Helical" evidence="9">
    <location>
        <begin position="12"/>
        <end position="34"/>
    </location>
</feature>
<evidence type="ECO:0000256" key="8">
    <source>
        <dbReference type="ARBA" id="ARBA00023136"/>
    </source>
</evidence>
<dbReference type="GO" id="GO:0035673">
    <property type="term" value="F:oligopeptide transmembrane transporter activity"/>
    <property type="evidence" value="ECO:0007669"/>
    <property type="project" value="InterPro"/>
</dbReference>
<dbReference type="GO" id="GO:0015031">
    <property type="term" value="P:protein transport"/>
    <property type="evidence" value="ECO:0007669"/>
    <property type="project" value="UniProtKB-KW"/>
</dbReference>
<evidence type="ECO:0000256" key="9">
    <source>
        <dbReference type="SAM" id="Phobius"/>
    </source>
</evidence>
<dbReference type="Pfam" id="PF03169">
    <property type="entry name" value="OPT"/>
    <property type="match status" value="1"/>
</dbReference>
<keyword evidence="8 9" id="KW-0472">Membrane</keyword>
<dbReference type="AlphaFoldDB" id="A0A2H3DKL0"/>
<evidence type="ECO:0000256" key="1">
    <source>
        <dbReference type="ARBA" id="ARBA00004141"/>
    </source>
</evidence>
<evidence type="ECO:0000256" key="3">
    <source>
        <dbReference type="ARBA" id="ARBA00022448"/>
    </source>
</evidence>
<keyword evidence="6" id="KW-0653">Protein transport</keyword>
<feature type="transmembrane region" description="Helical" evidence="9">
    <location>
        <begin position="163"/>
        <end position="185"/>
    </location>
</feature>
<evidence type="ECO:0000256" key="7">
    <source>
        <dbReference type="ARBA" id="ARBA00022989"/>
    </source>
</evidence>
<evidence type="ECO:0000256" key="5">
    <source>
        <dbReference type="ARBA" id="ARBA00022856"/>
    </source>
</evidence>
<keyword evidence="7 9" id="KW-1133">Transmembrane helix</keyword>